<dbReference type="EMBL" id="CAJOBI010044088">
    <property type="protein sequence ID" value="CAF4338678.1"/>
    <property type="molecule type" value="Genomic_DNA"/>
</dbReference>
<dbReference type="GO" id="GO:0016787">
    <property type="term" value="F:hydrolase activity"/>
    <property type="evidence" value="ECO:0007669"/>
    <property type="project" value="UniProtKB-KW"/>
</dbReference>
<dbReference type="GO" id="GO:0003678">
    <property type="term" value="F:DNA helicase activity"/>
    <property type="evidence" value="ECO:0007669"/>
    <property type="project" value="TreeGrafter"/>
</dbReference>
<accession>A0A8S2UE79</accession>
<evidence type="ECO:0000313" key="5">
    <source>
        <dbReference type="EMBL" id="CAF4338678.1"/>
    </source>
</evidence>
<dbReference type="InterPro" id="IPR027417">
    <property type="entry name" value="P-loop_NTPase"/>
</dbReference>
<protein>
    <submittedName>
        <fullName evidence="6">Uncharacterized protein</fullName>
    </submittedName>
</protein>
<sequence>HFDNSYRPVPLEQQYIGITEKKAIKRFQIMNELVYDKVLEHAGKNQVLIFVHSRKETGKTARAVRDACLEKDTIGAFLKE</sequence>
<gene>
    <name evidence="5" type="ORF">SMN809_LOCUS27701</name>
    <name evidence="6" type="ORF">SMN809_LOCUS27733</name>
</gene>
<dbReference type="GO" id="GO:0005524">
    <property type="term" value="F:ATP binding"/>
    <property type="evidence" value="ECO:0007669"/>
    <property type="project" value="UniProtKB-KW"/>
</dbReference>
<evidence type="ECO:0000313" key="6">
    <source>
        <dbReference type="EMBL" id="CAF4339383.1"/>
    </source>
</evidence>
<dbReference type="Proteomes" id="UP000676336">
    <property type="component" value="Unassembled WGS sequence"/>
</dbReference>
<keyword evidence="1" id="KW-0547">Nucleotide-binding</keyword>
<name>A0A8S2UE79_9BILA</name>
<organism evidence="6 7">
    <name type="scientific">Rotaria magnacalcarata</name>
    <dbReference type="NCBI Taxonomy" id="392030"/>
    <lineage>
        <taxon>Eukaryota</taxon>
        <taxon>Metazoa</taxon>
        <taxon>Spiralia</taxon>
        <taxon>Gnathifera</taxon>
        <taxon>Rotifera</taxon>
        <taxon>Eurotatoria</taxon>
        <taxon>Bdelloidea</taxon>
        <taxon>Philodinida</taxon>
        <taxon>Philodinidae</taxon>
        <taxon>Rotaria</taxon>
    </lineage>
</organism>
<dbReference type="EMBL" id="CAJOBI010044206">
    <property type="protein sequence ID" value="CAF4339383.1"/>
    <property type="molecule type" value="Genomic_DNA"/>
</dbReference>
<keyword evidence="2" id="KW-0378">Hydrolase</keyword>
<feature type="non-terminal residue" evidence="6">
    <location>
        <position position="80"/>
    </location>
</feature>
<comment type="caution">
    <text evidence="6">The sequence shown here is derived from an EMBL/GenBank/DDBJ whole genome shotgun (WGS) entry which is preliminary data.</text>
</comment>
<dbReference type="InterPro" id="IPR050474">
    <property type="entry name" value="Hel308_SKI2-like"/>
</dbReference>
<dbReference type="PANTHER" id="PTHR47961:SF4">
    <property type="entry name" value="ACTIVATING SIGNAL COINTEGRATOR 1 COMPLEX SUBUNIT 3"/>
    <property type="match status" value="1"/>
</dbReference>
<proteinExistence type="predicted"/>
<dbReference type="SUPFAM" id="SSF52540">
    <property type="entry name" value="P-loop containing nucleoside triphosphate hydrolases"/>
    <property type="match status" value="1"/>
</dbReference>
<dbReference type="Gene3D" id="3.40.50.300">
    <property type="entry name" value="P-loop containing nucleotide triphosphate hydrolases"/>
    <property type="match status" value="1"/>
</dbReference>
<evidence type="ECO:0000313" key="7">
    <source>
        <dbReference type="Proteomes" id="UP000676336"/>
    </source>
</evidence>
<dbReference type="AlphaFoldDB" id="A0A8S2UE79"/>
<keyword evidence="4" id="KW-0067">ATP-binding</keyword>
<feature type="non-terminal residue" evidence="6">
    <location>
        <position position="1"/>
    </location>
</feature>
<dbReference type="PANTHER" id="PTHR47961">
    <property type="entry name" value="DNA POLYMERASE THETA, PUTATIVE (AFU_ORTHOLOGUE AFUA_1G05260)-RELATED"/>
    <property type="match status" value="1"/>
</dbReference>
<keyword evidence="3" id="KW-0347">Helicase</keyword>
<reference evidence="6" key="1">
    <citation type="submission" date="2021-02" db="EMBL/GenBank/DDBJ databases">
        <authorList>
            <person name="Nowell W R."/>
        </authorList>
    </citation>
    <scope>NUCLEOTIDE SEQUENCE</scope>
</reference>
<evidence type="ECO:0000256" key="1">
    <source>
        <dbReference type="ARBA" id="ARBA00022741"/>
    </source>
</evidence>
<evidence type="ECO:0000256" key="3">
    <source>
        <dbReference type="ARBA" id="ARBA00022806"/>
    </source>
</evidence>
<evidence type="ECO:0000256" key="4">
    <source>
        <dbReference type="ARBA" id="ARBA00022840"/>
    </source>
</evidence>
<dbReference type="GO" id="GO:0000712">
    <property type="term" value="P:resolution of meiotic recombination intermediates"/>
    <property type="evidence" value="ECO:0007669"/>
    <property type="project" value="TreeGrafter"/>
</dbReference>
<dbReference type="GO" id="GO:0005634">
    <property type="term" value="C:nucleus"/>
    <property type="evidence" value="ECO:0007669"/>
    <property type="project" value="TreeGrafter"/>
</dbReference>
<evidence type="ECO:0000256" key="2">
    <source>
        <dbReference type="ARBA" id="ARBA00022801"/>
    </source>
</evidence>